<sequence>MDQERKPRSMKLIRPTPEQRHTAEERRLQPMLRALKAIHSASNPESMDPEDLERQRAGQELLGRLAAPMLGMSFEPFDLAGMNAAWVRPDRGHDRRRAILYCHGGGYTSGNLGYSRPLAAKLASVTGWAVLSFEYRLAPEHPFPAAADDAMKAWDYLMYQGYGARDIVVAGDSAGGNMALVLCHRLKEAGRRLPARLVLMSPWTDMTASGRSYTELAELDPTITMDYIKAVRCVYARGYDLSSPLLSPLFGDFSGFPPALIQVGGNEILLSDSVRLRDRMVADQVPCRLEKWNNMWHVFQMFPIKRANEAMESIGRFLLEQF</sequence>
<dbReference type="InterPro" id="IPR029058">
    <property type="entry name" value="AB_hydrolase_fold"/>
</dbReference>
<evidence type="ECO:0000256" key="1">
    <source>
        <dbReference type="ARBA" id="ARBA00010515"/>
    </source>
</evidence>
<dbReference type="SUPFAM" id="SSF53474">
    <property type="entry name" value="alpha/beta-Hydrolases"/>
    <property type="match status" value="1"/>
</dbReference>
<gene>
    <name evidence="5" type="ORF">KL86CLO1_11551</name>
</gene>
<protein>
    <submittedName>
        <fullName evidence="5">Hydrolase, alpha/beta domain protein</fullName>
    </submittedName>
</protein>
<evidence type="ECO:0000256" key="2">
    <source>
        <dbReference type="ARBA" id="ARBA00022801"/>
    </source>
</evidence>
<evidence type="ECO:0000313" key="5">
    <source>
        <dbReference type="EMBL" id="SBW01828.1"/>
    </source>
</evidence>
<dbReference type="InterPro" id="IPR050300">
    <property type="entry name" value="GDXG_lipolytic_enzyme"/>
</dbReference>
<evidence type="ECO:0000259" key="4">
    <source>
        <dbReference type="Pfam" id="PF07859"/>
    </source>
</evidence>
<organism evidence="5">
    <name type="scientific">uncultured Eubacteriales bacterium</name>
    <dbReference type="NCBI Taxonomy" id="172733"/>
    <lineage>
        <taxon>Bacteria</taxon>
        <taxon>Bacillati</taxon>
        <taxon>Bacillota</taxon>
        <taxon>Clostridia</taxon>
        <taxon>Eubacteriales</taxon>
        <taxon>environmental samples</taxon>
    </lineage>
</organism>
<proteinExistence type="inferred from homology"/>
<keyword evidence="2 5" id="KW-0378">Hydrolase</keyword>
<dbReference type="GO" id="GO:0004806">
    <property type="term" value="F:triacylglycerol lipase activity"/>
    <property type="evidence" value="ECO:0007669"/>
    <property type="project" value="TreeGrafter"/>
</dbReference>
<dbReference type="InterPro" id="IPR013094">
    <property type="entry name" value="AB_hydrolase_3"/>
</dbReference>
<dbReference type="Pfam" id="PF07859">
    <property type="entry name" value="Abhydrolase_3"/>
    <property type="match status" value="1"/>
</dbReference>
<dbReference type="PANTHER" id="PTHR48081:SF30">
    <property type="entry name" value="ACETYL-HYDROLASE LIPR-RELATED"/>
    <property type="match status" value="1"/>
</dbReference>
<dbReference type="AlphaFoldDB" id="A0A212JR67"/>
<feature type="region of interest" description="Disordered" evidence="3">
    <location>
        <begin position="1"/>
        <end position="25"/>
    </location>
</feature>
<dbReference type="EMBL" id="FLUN01000001">
    <property type="protein sequence ID" value="SBW01828.1"/>
    <property type="molecule type" value="Genomic_DNA"/>
</dbReference>
<feature type="domain" description="Alpha/beta hydrolase fold-3" evidence="4">
    <location>
        <begin position="99"/>
        <end position="300"/>
    </location>
</feature>
<accession>A0A212JR67</accession>
<reference evidence="5" key="1">
    <citation type="submission" date="2016-04" db="EMBL/GenBank/DDBJ databases">
        <authorList>
            <person name="Evans L.H."/>
            <person name="Alamgir A."/>
            <person name="Owens N."/>
            <person name="Weber N.D."/>
            <person name="Virtaneva K."/>
            <person name="Barbian K."/>
            <person name="Babar A."/>
            <person name="Rosenke K."/>
        </authorList>
    </citation>
    <scope>NUCLEOTIDE SEQUENCE</scope>
    <source>
        <strain evidence="5">86</strain>
    </source>
</reference>
<dbReference type="Gene3D" id="3.40.50.1820">
    <property type="entry name" value="alpha/beta hydrolase"/>
    <property type="match status" value="1"/>
</dbReference>
<name>A0A212JR67_9FIRM</name>
<dbReference type="PANTHER" id="PTHR48081">
    <property type="entry name" value="AB HYDROLASE SUPERFAMILY PROTEIN C4A8.06C"/>
    <property type="match status" value="1"/>
</dbReference>
<comment type="similarity">
    <text evidence="1">Belongs to the 'GDXG' lipolytic enzyme family.</text>
</comment>
<evidence type="ECO:0000256" key="3">
    <source>
        <dbReference type="SAM" id="MobiDB-lite"/>
    </source>
</evidence>